<sequence>MIKLQTLENSPLETLEEKGWKWMLGEDTLPYVTKDMVVVSEKEAEAYYEAANELYDMFVEAAEHVLKNDLFEELGIPPNLVPLIKHSWEKDASWHLYGRFDLAGGIDGKPIKLIEFNADTATCIPETAVVQWASLKANGLDEAKQFNTLYESLVAAFEELIGENPTYHPSLLISTLPGSPEDDTNMQVLAEAATEAGFEVDFESIVKVDFSSSKGIFKQNTKDGSFEKFDYWFKLIPWEFIAWDEPELCKIISDICMDEKAIVLNPAYTMLFQSKGILKILWDLNPNHPLLLETKASPIKGKDSVEKVMFGREGANVRIVSSQNETLSFTTGEYQEQTKVYQAFTDFPTDAYGSCYQAGVFFAGEACGLGFRKGGKILDNLAQFCGHVIVD</sequence>
<dbReference type="Gene3D" id="3.30.1490.330">
    <property type="match status" value="1"/>
</dbReference>
<dbReference type="InterPro" id="IPR005494">
    <property type="entry name" value="GSPS_pre-ATP-grasp-like_dom"/>
</dbReference>
<evidence type="ECO:0000313" key="8">
    <source>
        <dbReference type="Proteomes" id="UP001595616"/>
    </source>
</evidence>
<keyword evidence="1 7" id="KW-0436">Ligase</keyword>
<protein>
    <submittedName>
        <fullName evidence="7">Glutathionylspermidine synthase family protein</fullName>
        <ecNumber evidence="7">6.3.1.-</ecNumber>
    </submittedName>
</protein>
<evidence type="ECO:0000256" key="4">
    <source>
        <dbReference type="ARBA" id="ARBA00022840"/>
    </source>
</evidence>
<name>A0ABV7YZ34_9BACT</name>
<evidence type="ECO:0000313" key="7">
    <source>
        <dbReference type="EMBL" id="MFC3811222.1"/>
    </source>
</evidence>
<evidence type="ECO:0000256" key="1">
    <source>
        <dbReference type="ARBA" id="ARBA00022598"/>
    </source>
</evidence>
<accession>A0ABV7YZ34</accession>
<keyword evidence="2" id="KW-0479">Metal-binding</keyword>
<evidence type="ECO:0000256" key="5">
    <source>
        <dbReference type="ARBA" id="ARBA00022842"/>
    </source>
</evidence>
<reference evidence="8" key="1">
    <citation type="journal article" date="2019" name="Int. J. Syst. Evol. Microbiol.">
        <title>The Global Catalogue of Microorganisms (GCM) 10K type strain sequencing project: providing services to taxonomists for standard genome sequencing and annotation.</title>
        <authorList>
            <consortium name="The Broad Institute Genomics Platform"/>
            <consortium name="The Broad Institute Genome Sequencing Center for Infectious Disease"/>
            <person name="Wu L."/>
            <person name="Ma J."/>
        </authorList>
    </citation>
    <scope>NUCLEOTIDE SEQUENCE [LARGE SCALE GENOMIC DNA]</scope>
    <source>
        <strain evidence="8">CECT 7956</strain>
    </source>
</reference>
<dbReference type="RefSeq" id="WP_379838041.1">
    <property type="nucleotide sequence ID" value="NZ_JBHRYQ010000001.1"/>
</dbReference>
<gene>
    <name evidence="7" type="ORF">ACFOOI_11195</name>
</gene>
<dbReference type="InterPro" id="IPR016185">
    <property type="entry name" value="PreATP-grasp_dom_sf"/>
</dbReference>
<keyword evidence="8" id="KW-1185">Reference proteome</keyword>
<evidence type="ECO:0000256" key="2">
    <source>
        <dbReference type="ARBA" id="ARBA00022723"/>
    </source>
</evidence>
<comment type="caution">
    <text evidence="7">The sequence shown here is derived from an EMBL/GenBank/DDBJ whole genome shotgun (WGS) entry which is preliminary data.</text>
</comment>
<dbReference type="SUPFAM" id="SSF56059">
    <property type="entry name" value="Glutathione synthetase ATP-binding domain-like"/>
    <property type="match status" value="1"/>
</dbReference>
<evidence type="ECO:0000256" key="3">
    <source>
        <dbReference type="ARBA" id="ARBA00022741"/>
    </source>
</evidence>
<dbReference type="Pfam" id="PF03738">
    <property type="entry name" value="GSP_synth"/>
    <property type="match status" value="1"/>
</dbReference>
<dbReference type="EC" id="6.3.1.-" evidence="7"/>
<dbReference type="Proteomes" id="UP001595616">
    <property type="component" value="Unassembled WGS sequence"/>
</dbReference>
<proteinExistence type="predicted"/>
<dbReference type="GO" id="GO:0016874">
    <property type="term" value="F:ligase activity"/>
    <property type="evidence" value="ECO:0007669"/>
    <property type="project" value="UniProtKB-KW"/>
</dbReference>
<keyword evidence="4" id="KW-0067">ATP-binding</keyword>
<organism evidence="7 8">
    <name type="scientific">Lacihabitans lacunae</name>
    <dbReference type="NCBI Taxonomy" id="1028214"/>
    <lineage>
        <taxon>Bacteria</taxon>
        <taxon>Pseudomonadati</taxon>
        <taxon>Bacteroidota</taxon>
        <taxon>Cytophagia</taxon>
        <taxon>Cytophagales</taxon>
        <taxon>Leadbetterellaceae</taxon>
        <taxon>Lacihabitans</taxon>
    </lineage>
</organism>
<evidence type="ECO:0000259" key="6">
    <source>
        <dbReference type="Pfam" id="PF03738"/>
    </source>
</evidence>
<feature type="domain" description="Glutathionylspermidine synthase pre-ATP-grasp-like" evidence="6">
    <location>
        <begin position="14"/>
        <end position="389"/>
    </location>
</feature>
<dbReference type="SUPFAM" id="SSF52440">
    <property type="entry name" value="PreATP-grasp domain"/>
    <property type="match status" value="1"/>
</dbReference>
<dbReference type="EMBL" id="JBHRYQ010000001">
    <property type="protein sequence ID" value="MFC3811222.1"/>
    <property type="molecule type" value="Genomic_DNA"/>
</dbReference>
<keyword evidence="3" id="KW-0547">Nucleotide-binding</keyword>
<keyword evidence="5" id="KW-0460">Magnesium</keyword>